<dbReference type="Proteomes" id="UP000233469">
    <property type="component" value="Unassembled WGS sequence"/>
</dbReference>
<evidence type="ECO:0008006" key="3">
    <source>
        <dbReference type="Google" id="ProtNLM"/>
    </source>
</evidence>
<gene>
    <name evidence="1" type="ORF">RhiirC2_795358</name>
</gene>
<dbReference type="InterPro" id="IPR036691">
    <property type="entry name" value="Endo/exonu/phosph_ase_sf"/>
</dbReference>
<accession>A0A2N1MBQ6</accession>
<name>A0A2N1MBQ6_9GLOM</name>
<evidence type="ECO:0000313" key="2">
    <source>
        <dbReference type="Proteomes" id="UP000233469"/>
    </source>
</evidence>
<reference evidence="1 2" key="2">
    <citation type="submission" date="2017-10" db="EMBL/GenBank/DDBJ databases">
        <title>Extensive intraspecific genome diversity in a model arbuscular mycorrhizal fungus.</title>
        <authorList>
            <person name="Chen E.C.H."/>
            <person name="Morin E."/>
            <person name="Baudet D."/>
            <person name="Noel J."/>
            <person name="Ndikumana S."/>
            <person name="Charron P."/>
            <person name="St-Onge C."/>
            <person name="Giorgi J."/>
            <person name="Grigoriev I.V."/>
            <person name="Roux C."/>
            <person name="Martin F.M."/>
            <person name="Corradi N."/>
        </authorList>
    </citation>
    <scope>NUCLEOTIDE SEQUENCE [LARGE SCALE GENOMIC DNA]</scope>
    <source>
        <strain evidence="1 2">C2</strain>
    </source>
</reference>
<protein>
    <recommendedName>
        <fullName evidence="3">DNase I-like protein</fullName>
    </recommendedName>
</protein>
<dbReference type="AlphaFoldDB" id="A0A2N1MBQ6"/>
<dbReference type="VEuPathDB" id="FungiDB:RhiirA1_447043"/>
<dbReference type="VEuPathDB" id="FungiDB:FUN_005360"/>
<evidence type="ECO:0000313" key="1">
    <source>
        <dbReference type="EMBL" id="PKK59072.1"/>
    </source>
</evidence>
<sequence>MIVQPNNNYYNHSNIFNPLHRKEKNNIKNLNRKNNIIIIKKVFKKHHSITDILTIATLNISGLTGIKQIMITDIMKEKNINIMGIAETWISNKSAKYIYKDEQNYMFYHDNIEKSRSIGVGIIVKNNYSKFVYNSGSFEGRIIFIDLAFKGNNKIRIIQYYGITTELTAKCKKEDKKYTTKLIEIIKEGRANQLEILVMGDFNCDYEDYKQNLYMGKSINYKDMIFDKLENKYNLYDPVKLIYNISPNNRISTFIPKIKNIGQDV</sequence>
<dbReference type="SUPFAM" id="SSF56219">
    <property type="entry name" value="DNase I-like"/>
    <property type="match status" value="1"/>
</dbReference>
<proteinExistence type="predicted"/>
<reference evidence="1 2" key="1">
    <citation type="submission" date="2016-04" db="EMBL/GenBank/DDBJ databases">
        <title>Genome analyses suggest a sexual origin of heterokaryosis in a supposedly ancient asexual fungus.</title>
        <authorList>
            <person name="Ropars J."/>
            <person name="Sedzielewska K."/>
            <person name="Noel J."/>
            <person name="Charron P."/>
            <person name="Farinelli L."/>
            <person name="Marton T."/>
            <person name="Kruger M."/>
            <person name="Pelin A."/>
            <person name="Brachmann A."/>
            <person name="Corradi N."/>
        </authorList>
    </citation>
    <scope>NUCLEOTIDE SEQUENCE [LARGE SCALE GENOMIC DNA]</scope>
    <source>
        <strain evidence="1 2">C2</strain>
    </source>
</reference>
<comment type="caution">
    <text evidence="1">The sequence shown here is derived from an EMBL/GenBank/DDBJ whole genome shotgun (WGS) entry which is preliminary data.</text>
</comment>
<organism evidence="1 2">
    <name type="scientific">Rhizophagus irregularis</name>
    <dbReference type="NCBI Taxonomy" id="588596"/>
    <lineage>
        <taxon>Eukaryota</taxon>
        <taxon>Fungi</taxon>
        <taxon>Fungi incertae sedis</taxon>
        <taxon>Mucoromycota</taxon>
        <taxon>Glomeromycotina</taxon>
        <taxon>Glomeromycetes</taxon>
        <taxon>Glomerales</taxon>
        <taxon>Glomeraceae</taxon>
        <taxon>Rhizophagus</taxon>
    </lineage>
</organism>
<dbReference type="EMBL" id="LLXL01003235">
    <property type="protein sequence ID" value="PKK59072.1"/>
    <property type="molecule type" value="Genomic_DNA"/>
</dbReference>
<dbReference type="VEuPathDB" id="FungiDB:RhiirFUN_024330"/>
<dbReference type="Gene3D" id="3.60.10.10">
    <property type="entry name" value="Endonuclease/exonuclease/phosphatase"/>
    <property type="match status" value="1"/>
</dbReference>